<dbReference type="InterPro" id="IPR016032">
    <property type="entry name" value="Sig_transdc_resp-reg_C-effctor"/>
</dbReference>
<dbReference type="SMART" id="SM00028">
    <property type="entry name" value="TPR"/>
    <property type="match status" value="4"/>
</dbReference>
<evidence type="ECO:0000256" key="2">
    <source>
        <dbReference type="SAM" id="Phobius"/>
    </source>
</evidence>
<gene>
    <name evidence="3" type="ORF">OH806_14285</name>
</gene>
<keyword evidence="1" id="KW-0802">TPR repeat</keyword>
<keyword evidence="2" id="KW-0812">Transmembrane</keyword>
<dbReference type="Proteomes" id="UP001163719">
    <property type="component" value="Unassembled WGS sequence"/>
</dbReference>
<keyword evidence="2" id="KW-0472">Membrane</keyword>
<evidence type="ECO:0000313" key="4">
    <source>
        <dbReference type="Proteomes" id="UP001163719"/>
    </source>
</evidence>
<dbReference type="InterPro" id="IPR011990">
    <property type="entry name" value="TPR-like_helical_dom_sf"/>
</dbReference>
<keyword evidence="2" id="KW-1133">Transmembrane helix</keyword>
<feature type="transmembrane region" description="Helical" evidence="2">
    <location>
        <begin position="293"/>
        <end position="314"/>
    </location>
</feature>
<dbReference type="Pfam" id="PF13181">
    <property type="entry name" value="TPR_8"/>
    <property type="match status" value="2"/>
</dbReference>
<reference evidence="3" key="1">
    <citation type="submission" date="2022-10" db="EMBL/GenBank/DDBJ databases">
        <title>Chryseobacterium babae sp. nov. isolated from the gut of the beetle Oryctes rhinoceros, and Chryseobacterium kimseyorum sp. nov., isolated from a stick insect rearing cage.</title>
        <authorList>
            <person name="Shelomi M."/>
            <person name="Han C.-J."/>
            <person name="Chen W.-M."/>
            <person name="Chen H.-K."/>
            <person name="Liaw S.-J."/>
            <person name="Muhle E."/>
            <person name="Clermont D."/>
        </authorList>
    </citation>
    <scope>NUCLEOTIDE SEQUENCE</scope>
    <source>
        <strain evidence="3">WLa1L2M3</strain>
    </source>
</reference>
<sequence length="443" mass="52050">MLSSVKMAQEALNQATECKSSLGVTKGNIYIAKALIEVGKFNDAFSYLKEIEKESLFKKDKIIQSEYHRLRGLIFSQTNLYDKAREEFRKQIKLSEKLDEQSKRLSSFWAHQNLAQIFIEQMEYDSAMVHLKIQEKILEEFDEKADLYNFTTTYAQIGEVYIFQNELTKGEEYLKKSLDLLNKNKSNYLFFTLKRYGDLNARKGNEGLAIKYYEDALQNAKDLGYDNAEREQYSVLVDYLKNFPSKQNLYTKYYNESKKVSKKVDNERQQLTSNIISYLNNTEISKSKDKIDYYRTIIISLSILIVIAAIAVFLKIKNQKKKTTQYLSQLKDDREELISTLNENKFEQLIQLVRANSPEFLILFKELYPDFISNLKKLNPNIKVSELSFCAMIFLNYSTKDIAEYTFVSIRAVQIRKNRLRKKYNIPSEVDLNVWMRSLDTKE</sequence>
<comment type="caution">
    <text evidence="3">The sequence shown here is derived from an EMBL/GenBank/DDBJ whole genome shotgun (WGS) entry which is preliminary data.</text>
</comment>
<dbReference type="PROSITE" id="PS50005">
    <property type="entry name" value="TPR"/>
    <property type="match status" value="1"/>
</dbReference>
<dbReference type="SUPFAM" id="SSF46894">
    <property type="entry name" value="C-terminal effector domain of the bipartite response regulators"/>
    <property type="match status" value="1"/>
</dbReference>
<dbReference type="InterPro" id="IPR019734">
    <property type="entry name" value="TPR_rpt"/>
</dbReference>
<feature type="repeat" description="TPR" evidence="1">
    <location>
        <begin position="151"/>
        <end position="184"/>
    </location>
</feature>
<dbReference type="RefSeq" id="WP_264744352.1">
    <property type="nucleotide sequence ID" value="NZ_JAPDHV010000007.1"/>
</dbReference>
<name>A0ABT3HRM1_9FLAO</name>
<organism evidence="3 4">
    <name type="scientific">Chryseobacterium oryctis</name>
    <dbReference type="NCBI Taxonomy" id="2952618"/>
    <lineage>
        <taxon>Bacteria</taxon>
        <taxon>Pseudomonadati</taxon>
        <taxon>Bacteroidota</taxon>
        <taxon>Flavobacteriia</taxon>
        <taxon>Flavobacteriales</taxon>
        <taxon>Weeksellaceae</taxon>
        <taxon>Chryseobacterium group</taxon>
        <taxon>Chryseobacterium</taxon>
    </lineage>
</organism>
<dbReference type="EMBL" id="JAPDHV010000007">
    <property type="protein sequence ID" value="MCW3162435.1"/>
    <property type="molecule type" value="Genomic_DNA"/>
</dbReference>
<dbReference type="SUPFAM" id="SSF48452">
    <property type="entry name" value="TPR-like"/>
    <property type="match status" value="1"/>
</dbReference>
<proteinExistence type="predicted"/>
<accession>A0ABT3HRM1</accession>
<protein>
    <submittedName>
        <fullName evidence="3">Tetratricopeptide repeat protein</fullName>
    </submittedName>
</protein>
<evidence type="ECO:0000256" key="1">
    <source>
        <dbReference type="PROSITE-ProRule" id="PRU00339"/>
    </source>
</evidence>
<dbReference type="Gene3D" id="1.25.40.10">
    <property type="entry name" value="Tetratricopeptide repeat domain"/>
    <property type="match status" value="1"/>
</dbReference>
<keyword evidence="4" id="KW-1185">Reference proteome</keyword>
<evidence type="ECO:0000313" key="3">
    <source>
        <dbReference type="EMBL" id="MCW3162435.1"/>
    </source>
</evidence>